<dbReference type="InParanoid" id="E3LZ24"/>
<dbReference type="EMBL" id="DS268419">
    <property type="protein sequence ID" value="EFO86734.1"/>
    <property type="molecule type" value="Genomic_DNA"/>
</dbReference>
<dbReference type="AlphaFoldDB" id="E3LZ24"/>
<dbReference type="eggNOG" id="KOG0653">
    <property type="taxonomic scope" value="Eukaryota"/>
</dbReference>
<keyword evidence="5" id="KW-1185">Reference proteome</keyword>
<feature type="region of interest" description="Disordered" evidence="2">
    <location>
        <begin position="302"/>
        <end position="342"/>
    </location>
</feature>
<comment type="similarity">
    <text evidence="1">Belongs to the cyclin family.</text>
</comment>
<keyword evidence="1" id="KW-0195">Cyclin</keyword>
<evidence type="ECO:0000256" key="2">
    <source>
        <dbReference type="SAM" id="MobiDB-lite"/>
    </source>
</evidence>
<evidence type="ECO:0000256" key="1">
    <source>
        <dbReference type="RuleBase" id="RU000383"/>
    </source>
</evidence>
<dbReference type="InterPro" id="IPR036915">
    <property type="entry name" value="Cyclin-like_sf"/>
</dbReference>
<protein>
    <recommendedName>
        <fullName evidence="3">Cyclin-like domain-containing protein</fullName>
    </recommendedName>
</protein>
<gene>
    <name evidence="4" type="ORF">CRE_04753</name>
</gene>
<dbReference type="FunFam" id="1.10.472.10:FF:000171">
    <property type="entry name" value="Protein CBG05210"/>
    <property type="match status" value="1"/>
</dbReference>
<accession>E3LZ24</accession>
<dbReference type="InterPro" id="IPR006671">
    <property type="entry name" value="Cyclin_N"/>
</dbReference>
<name>E3LZ24_CAERE</name>
<dbReference type="Pfam" id="PF00134">
    <property type="entry name" value="Cyclin_N"/>
    <property type="match status" value="1"/>
</dbReference>
<evidence type="ECO:0000313" key="4">
    <source>
        <dbReference type="EMBL" id="EFO86734.1"/>
    </source>
</evidence>
<dbReference type="Proteomes" id="UP000008281">
    <property type="component" value="Unassembled WGS sequence"/>
</dbReference>
<feature type="domain" description="Cyclin-like" evidence="3">
    <location>
        <begin position="96"/>
        <end position="180"/>
    </location>
</feature>
<dbReference type="PANTHER" id="PTHR10177">
    <property type="entry name" value="CYCLINS"/>
    <property type="match status" value="1"/>
</dbReference>
<dbReference type="FunCoup" id="E3LZ24">
    <property type="interactions" value="1272"/>
</dbReference>
<evidence type="ECO:0000259" key="3">
    <source>
        <dbReference type="SMART" id="SM00385"/>
    </source>
</evidence>
<sequence>MSMLVLDEKFYIRSLRLIGFLPQSASCRIFAGDSMQKRLTSGSSAAAGKLMQDGISSTQLLHMLLQREKLLYQNYPLSLAQGEGMIGWRERNRECAWVCAAARRIGLEMDAASLAVSIFDRVVTSVRIPGKYINCVAVGSLSIAKKLCEDHEEDAPVFLGRLRLEYSAQELKRMELKILEVLRWDANLPNLNRFVECLLSELEATFLLPSINFRKHLDFLLCDSALTSNFRWSVLALSTVSLLVEATNKHWQYPINALARLCKIPMSEVNRCRVKISNLWSRHMLPMPSTFHLLADLDDQDSDMDIDSPLSYDPSSHPPAPSSEASEYITSPAPRALQPTPC</sequence>
<reference evidence="4" key="1">
    <citation type="submission" date="2007-07" db="EMBL/GenBank/DDBJ databases">
        <title>PCAP assembly of the Caenorhabditis remanei genome.</title>
        <authorList>
            <consortium name="The Caenorhabditis remanei Sequencing Consortium"/>
            <person name="Wilson R.K."/>
        </authorList>
    </citation>
    <scope>NUCLEOTIDE SEQUENCE [LARGE SCALE GENOMIC DNA]</scope>
    <source>
        <strain evidence="4">PB4641</strain>
    </source>
</reference>
<dbReference type="SUPFAM" id="SSF47954">
    <property type="entry name" value="Cyclin-like"/>
    <property type="match status" value="1"/>
</dbReference>
<dbReference type="STRING" id="31234.E3LZ24"/>
<dbReference type="SMART" id="SM00385">
    <property type="entry name" value="CYCLIN"/>
    <property type="match status" value="1"/>
</dbReference>
<organism evidence="5">
    <name type="scientific">Caenorhabditis remanei</name>
    <name type="common">Caenorhabditis vulgaris</name>
    <dbReference type="NCBI Taxonomy" id="31234"/>
    <lineage>
        <taxon>Eukaryota</taxon>
        <taxon>Metazoa</taxon>
        <taxon>Ecdysozoa</taxon>
        <taxon>Nematoda</taxon>
        <taxon>Chromadorea</taxon>
        <taxon>Rhabditida</taxon>
        <taxon>Rhabditina</taxon>
        <taxon>Rhabditomorpha</taxon>
        <taxon>Rhabditoidea</taxon>
        <taxon>Rhabditidae</taxon>
        <taxon>Peloderinae</taxon>
        <taxon>Caenorhabditis</taxon>
    </lineage>
</organism>
<dbReference type="OrthoDB" id="769138at2759"/>
<dbReference type="InterPro" id="IPR013763">
    <property type="entry name" value="Cyclin-like_dom"/>
</dbReference>
<evidence type="ECO:0000313" key="5">
    <source>
        <dbReference type="Proteomes" id="UP000008281"/>
    </source>
</evidence>
<proteinExistence type="inferred from homology"/>
<dbReference type="InterPro" id="IPR039361">
    <property type="entry name" value="Cyclin"/>
</dbReference>
<dbReference type="OMA" id="MPSTFHL"/>
<dbReference type="Gene3D" id="1.10.472.10">
    <property type="entry name" value="Cyclin-like"/>
    <property type="match status" value="2"/>
</dbReference>
<dbReference type="HOGENOM" id="CLU_960536_0_0_1"/>